<protein>
    <submittedName>
        <fullName evidence="2">Uncharacterized protein</fullName>
    </submittedName>
</protein>
<feature type="region of interest" description="Disordered" evidence="1">
    <location>
        <begin position="146"/>
        <end position="196"/>
    </location>
</feature>
<gene>
    <name evidence="2" type="ORF">DDE83_006672</name>
</gene>
<proteinExistence type="predicted"/>
<evidence type="ECO:0000313" key="2">
    <source>
        <dbReference type="EMBL" id="RAR07011.1"/>
    </source>
</evidence>
<accession>A0A364MY64</accession>
<name>A0A364MY64_STELY</name>
<organism evidence="2 3">
    <name type="scientific">Stemphylium lycopersici</name>
    <name type="common">Tomato gray leaf spot disease fungus</name>
    <name type="synonym">Thyrospora lycopersici</name>
    <dbReference type="NCBI Taxonomy" id="183478"/>
    <lineage>
        <taxon>Eukaryota</taxon>
        <taxon>Fungi</taxon>
        <taxon>Dikarya</taxon>
        <taxon>Ascomycota</taxon>
        <taxon>Pezizomycotina</taxon>
        <taxon>Dothideomycetes</taxon>
        <taxon>Pleosporomycetidae</taxon>
        <taxon>Pleosporales</taxon>
        <taxon>Pleosporineae</taxon>
        <taxon>Pleosporaceae</taxon>
        <taxon>Stemphylium</taxon>
    </lineage>
</organism>
<dbReference type="AlphaFoldDB" id="A0A364MY64"/>
<feature type="compositionally biased region" description="Low complexity" evidence="1">
    <location>
        <begin position="1"/>
        <end position="31"/>
    </location>
</feature>
<dbReference type="EMBL" id="QGDH01000106">
    <property type="protein sequence ID" value="RAR07011.1"/>
    <property type="molecule type" value="Genomic_DNA"/>
</dbReference>
<keyword evidence="3" id="KW-1185">Reference proteome</keyword>
<sequence>MSSPHAARSPLRDPAPSASRASNSPALAPNPFAQSDNLDHLFGSADGEFLDPAALPFDPFDGFESIEAGEHAQFSEHIDFNDATFNDTFDINNISGFSDADLKASTDFENQHNPNLFYGDNSNYATPFITDTQQDQKESLGFSVDCITSQTGDGDSDNGTEASHHSGSSSEHGSDDHASPAPINILNPGQPLPDVANMSVPEMDRLYLKLMRHHGFQPIQRRTSGPAAQVPFPASAPATTTAPLPAPVSASTSASVPALARSRAATIVTVTPATDFAIPAPVTTITTAGFNLPAPPPPPPPPPPHAPMYTNGNSTLTEQNYHPLTQEGILPADPQAPRPIYPAYTGHFATGQEARQHRKRRRIAPKSSAPDLERVKRYGRMYWTHRIYNAMIDISCTTDGRSSIHRTRFEQATAFDALDLEAAAHHVFDAALAVHDRGWNRPLVYHKRVVRGKLIDVSERSVEKRLARICTVLQQKKATVDDAVRGGVTLALLCDNPEARGFTKCSNNMGNEKRGKRLKFVKEMRIEGDGGEEEDEEERG</sequence>
<feature type="compositionally biased region" description="Polar residues" evidence="1">
    <location>
        <begin position="146"/>
        <end position="160"/>
    </location>
</feature>
<evidence type="ECO:0000313" key="3">
    <source>
        <dbReference type="Proteomes" id="UP000249619"/>
    </source>
</evidence>
<evidence type="ECO:0000256" key="1">
    <source>
        <dbReference type="SAM" id="MobiDB-lite"/>
    </source>
</evidence>
<dbReference type="Proteomes" id="UP000249619">
    <property type="component" value="Unassembled WGS sequence"/>
</dbReference>
<feature type="region of interest" description="Disordered" evidence="1">
    <location>
        <begin position="1"/>
        <end position="39"/>
    </location>
</feature>
<reference evidence="3" key="1">
    <citation type="submission" date="2018-05" db="EMBL/GenBank/DDBJ databases">
        <title>Draft genome sequence of Stemphylium lycopersici strain CIDEFI 213.</title>
        <authorList>
            <person name="Medina R."/>
            <person name="Franco M.E.E."/>
            <person name="Lucentini C.G."/>
            <person name="Saparrat M.C.N."/>
            <person name="Balatti P.A."/>
        </authorList>
    </citation>
    <scope>NUCLEOTIDE SEQUENCE [LARGE SCALE GENOMIC DNA]</scope>
    <source>
        <strain evidence="3">CIDEFI 213</strain>
    </source>
</reference>
<comment type="caution">
    <text evidence="2">The sequence shown here is derived from an EMBL/GenBank/DDBJ whole genome shotgun (WGS) entry which is preliminary data.</text>
</comment>